<organism evidence="1 2">
    <name type="scientific">Diversispora eburnea</name>
    <dbReference type="NCBI Taxonomy" id="1213867"/>
    <lineage>
        <taxon>Eukaryota</taxon>
        <taxon>Fungi</taxon>
        <taxon>Fungi incertae sedis</taxon>
        <taxon>Mucoromycota</taxon>
        <taxon>Glomeromycotina</taxon>
        <taxon>Glomeromycetes</taxon>
        <taxon>Diversisporales</taxon>
        <taxon>Diversisporaceae</taxon>
        <taxon>Diversispora</taxon>
    </lineage>
</organism>
<evidence type="ECO:0000313" key="1">
    <source>
        <dbReference type="EMBL" id="CAG8436263.1"/>
    </source>
</evidence>
<dbReference type="OrthoDB" id="5566853at2759"/>
<dbReference type="Proteomes" id="UP000789706">
    <property type="component" value="Unassembled WGS sequence"/>
</dbReference>
<proteinExistence type="predicted"/>
<name>A0A9N8YL56_9GLOM</name>
<gene>
    <name evidence="1" type="ORF">DEBURN_LOCUS993</name>
</gene>
<reference evidence="1" key="1">
    <citation type="submission" date="2021-06" db="EMBL/GenBank/DDBJ databases">
        <authorList>
            <person name="Kallberg Y."/>
            <person name="Tangrot J."/>
            <person name="Rosling A."/>
        </authorList>
    </citation>
    <scope>NUCLEOTIDE SEQUENCE</scope>
    <source>
        <strain evidence="1">AZ414A</strain>
    </source>
</reference>
<protein>
    <submittedName>
        <fullName evidence="1">3024_t:CDS:1</fullName>
    </submittedName>
</protein>
<dbReference type="AlphaFoldDB" id="A0A9N8YL56"/>
<accession>A0A9N8YL56</accession>
<dbReference type="EMBL" id="CAJVPK010000037">
    <property type="protein sequence ID" value="CAG8436263.1"/>
    <property type="molecule type" value="Genomic_DNA"/>
</dbReference>
<comment type="caution">
    <text evidence="1">The sequence shown here is derived from an EMBL/GenBank/DDBJ whole genome shotgun (WGS) entry which is preliminary data.</text>
</comment>
<keyword evidence="2" id="KW-1185">Reference proteome</keyword>
<evidence type="ECO:0000313" key="2">
    <source>
        <dbReference type="Proteomes" id="UP000789706"/>
    </source>
</evidence>
<sequence length="145" mass="15836">MAVLNKNLEGVVAIGTEFENNELNYPYTVFATKSLVKGSKLSLNAANSGCFSTPTKQALIHAEFKNLKRISAPNNRASSDSLLPEASWIKTLKEASTVPSPAKILSSSSDILSLEKLALEKNLIETGTKVRNLTFQFSEHFIDFS</sequence>